<dbReference type="Proteomes" id="UP001470230">
    <property type="component" value="Unassembled WGS sequence"/>
</dbReference>
<evidence type="ECO:0000259" key="3">
    <source>
        <dbReference type="PROSITE" id="PS50011"/>
    </source>
</evidence>
<feature type="domain" description="Protein kinase" evidence="3">
    <location>
        <begin position="526"/>
        <end position="796"/>
    </location>
</feature>
<name>A0ABR2H5B0_9EUKA</name>
<dbReference type="PANTHER" id="PTHR24362">
    <property type="entry name" value="SERINE/THREONINE-PROTEIN KINASE NEK"/>
    <property type="match status" value="1"/>
</dbReference>
<reference evidence="4 5" key="1">
    <citation type="submission" date="2024-04" db="EMBL/GenBank/DDBJ databases">
        <title>Tritrichomonas musculus Genome.</title>
        <authorList>
            <person name="Alves-Ferreira E."/>
            <person name="Grigg M."/>
            <person name="Lorenzi H."/>
            <person name="Galac M."/>
        </authorList>
    </citation>
    <scope>NUCLEOTIDE SEQUENCE [LARGE SCALE GENOMIC DNA]</scope>
    <source>
        <strain evidence="4 5">EAF2021</strain>
    </source>
</reference>
<dbReference type="SUPFAM" id="SSF50985">
    <property type="entry name" value="RCC1/BLIP-II"/>
    <property type="match status" value="1"/>
</dbReference>
<sequence>MKICGTNRHCQLTVNSNNTNIDHTPIITPVINSNLNPLSLLSFSVYNEHSVWITRNGKVHAIGDNRYGQIVTNIPKESINTDTIFSIQDKDGNSWLSISAVCGESYTLYLVSSPNKKGPPRLAYSYRNQNTPHPLFLNTDEHYPIAIFGGRQTAAAIDIDGSVLIIKKTFFQSSSTIADFISLPRGEKAVQVACCDESVIVLSNNGRVFEASLTNNKRLFFSGIVDFIGVKIVGISGTHNHFLAVSSEGFVFGRGSNSQGRLCFESNIQKVDKFTVISSLRKYRIKSAFAGYSHSLFQTFEGQVVAGGDNYNGNLLLDRQPNEEDFFSPVETVVKKGATLCITGWNLSVVFVDCEPPPNMPNSFITKPKEAITWPQLDYVDEAQNSKNEIEEVTSNQNQQQQALSQNPIEHNISQNPIEHNISQNPIEHNISQNPIEHNISQNPIELNISQNLIELNVSQNSTEINGVLNSIENKSQSDFGQSRTDDKMRIIELERKLNEQNSKIRKLEKELNKSKLKIDLLQNQKQSSKSTSSSSSVRVYDSKQFSNFRTTREVHSSDDDYEEEEEEEFENGVKVLEVVSDESFIMRRMKVNVWNNEKQQQVVNLIETIQMGNHPNIQKMLGFYVDNEELTASFLYEYCQIDLSQMIRNNSPSKVDLVSSVYQIAEALKYAHFVGVCHGNLTPQTVMVDDKGIIKIGGFCLSLFIKNNSNEFDAPEIGSGNEIDEKADVYSFGVLLLYILNGGKKIDLGNKKKPVFPRAFSDYSKELIKKCCNVNPKKRPNFNVICKELELNEFNLISLSKSEIQKIKMYVENHKKLIPY</sequence>
<accession>A0ABR2H5B0</accession>
<dbReference type="InterPro" id="IPR011009">
    <property type="entry name" value="Kinase-like_dom_sf"/>
</dbReference>
<gene>
    <name evidence="4" type="ORF">M9Y10_027025</name>
</gene>
<feature type="compositionally biased region" description="Acidic residues" evidence="2">
    <location>
        <begin position="560"/>
        <end position="570"/>
    </location>
</feature>
<feature type="coiled-coil region" evidence="1">
    <location>
        <begin position="491"/>
        <end position="525"/>
    </location>
</feature>
<dbReference type="Gene3D" id="1.10.510.10">
    <property type="entry name" value="Transferase(Phosphotransferase) domain 1"/>
    <property type="match status" value="1"/>
</dbReference>
<dbReference type="EMBL" id="JAPFFF010000041">
    <property type="protein sequence ID" value="KAK8841408.1"/>
    <property type="molecule type" value="Genomic_DNA"/>
</dbReference>
<dbReference type="InterPro" id="IPR009091">
    <property type="entry name" value="RCC1/BLIP-II"/>
</dbReference>
<dbReference type="PANTHER" id="PTHR24362:SF309">
    <property type="entry name" value="PROTEIN KINASE DOMAIN-CONTAINING PROTEIN"/>
    <property type="match status" value="1"/>
</dbReference>
<proteinExistence type="predicted"/>
<dbReference type="PROSITE" id="PS50011">
    <property type="entry name" value="PROTEIN_KINASE_DOM"/>
    <property type="match status" value="1"/>
</dbReference>
<keyword evidence="5" id="KW-1185">Reference proteome</keyword>
<keyword evidence="1" id="KW-0175">Coiled coil</keyword>
<feature type="region of interest" description="Disordered" evidence="2">
    <location>
        <begin position="551"/>
        <end position="570"/>
    </location>
</feature>
<dbReference type="Gene3D" id="2.130.10.30">
    <property type="entry name" value="Regulator of chromosome condensation 1/beta-lactamase-inhibitor protein II"/>
    <property type="match status" value="2"/>
</dbReference>
<evidence type="ECO:0000313" key="5">
    <source>
        <dbReference type="Proteomes" id="UP001470230"/>
    </source>
</evidence>
<dbReference type="Pfam" id="PF00069">
    <property type="entry name" value="Pkinase"/>
    <property type="match status" value="1"/>
</dbReference>
<comment type="caution">
    <text evidence="4">The sequence shown here is derived from an EMBL/GenBank/DDBJ whole genome shotgun (WGS) entry which is preliminary data.</text>
</comment>
<protein>
    <recommendedName>
        <fullName evidence="3">Protein kinase domain-containing protein</fullName>
    </recommendedName>
</protein>
<evidence type="ECO:0000313" key="4">
    <source>
        <dbReference type="EMBL" id="KAK8841408.1"/>
    </source>
</evidence>
<evidence type="ECO:0000256" key="1">
    <source>
        <dbReference type="SAM" id="Coils"/>
    </source>
</evidence>
<organism evidence="4 5">
    <name type="scientific">Tritrichomonas musculus</name>
    <dbReference type="NCBI Taxonomy" id="1915356"/>
    <lineage>
        <taxon>Eukaryota</taxon>
        <taxon>Metamonada</taxon>
        <taxon>Parabasalia</taxon>
        <taxon>Tritrichomonadida</taxon>
        <taxon>Tritrichomonadidae</taxon>
        <taxon>Tritrichomonas</taxon>
    </lineage>
</organism>
<evidence type="ECO:0000256" key="2">
    <source>
        <dbReference type="SAM" id="MobiDB-lite"/>
    </source>
</evidence>
<dbReference type="InterPro" id="IPR000719">
    <property type="entry name" value="Prot_kinase_dom"/>
</dbReference>
<dbReference type="SUPFAM" id="SSF56112">
    <property type="entry name" value="Protein kinase-like (PK-like)"/>
    <property type="match status" value="1"/>
</dbReference>